<evidence type="ECO:0008006" key="4">
    <source>
        <dbReference type="Google" id="ProtNLM"/>
    </source>
</evidence>
<dbReference type="EMBL" id="JBBPBN010000059">
    <property type="protein sequence ID" value="KAK8988189.1"/>
    <property type="molecule type" value="Genomic_DNA"/>
</dbReference>
<organism evidence="2 3">
    <name type="scientific">Hibiscus sabdariffa</name>
    <name type="common">roselle</name>
    <dbReference type="NCBI Taxonomy" id="183260"/>
    <lineage>
        <taxon>Eukaryota</taxon>
        <taxon>Viridiplantae</taxon>
        <taxon>Streptophyta</taxon>
        <taxon>Embryophyta</taxon>
        <taxon>Tracheophyta</taxon>
        <taxon>Spermatophyta</taxon>
        <taxon>Magnoliopsida</taxon>
        <taxon>eudicotyledons</taxon>
        <taxon>Gunneridae</taxon>
        <taxon>Pentapetalae</taxon>
        <taxon>rosids</taxon>
        <taxon>malvids</taxon>
        <taxon>Malvales</taxon>
        <taxon>Malvaceae</taxon>
        <taxon>Malvoideae</taxon>
        <taxon>Hibiscus</taxon>
    </lineage>
</organism>
<accession>A0ABR2PIP9</accession>
<comment type="caution">
    <text evidence="2">The sequence shown here is derived from an EMBL/GenBank/DDBJ whole genome shotgun (WGS) entry which is preliminary data.</text>
</comment>
<evidence type="ECO:0000256" key="1">
    <source>
        <dbReference type="ARBA" id="ARBA00008013"/>
    </source>
</evidence>
<dbReference type="Proteomes" id="UP001396334">
    <property type="component" value="Unassembled WGS sequence"/>
</dbReference>
<evidence type="ECO:0000313" key="3">
    <source>
        <dbReference type="Proteomes" id="UP001396334"/>
    </source>
</evidence>
<name>A0ABR2PIP9_9ROSI</name>
<protein>
    <recommendedName>
        <fullName evidence="4">Flowering-promoting factor 1-like protein 2</fullName>
    </recommendedName>
</protein>
<keyword evidence="3" id="KW-1185">Reference proteome</keyword>
<dbReference type="InterPro" id="IPR039274">
    <property type="entry name" value="FPF1"/>
</dbReference>
<proteinExistence type="inferred from homology"/>
<dbReference type="PANTHER" id="PTHR33433">
    <property type="entry name" value="FLOWERING-PROMOTING FACTOR 1-LIKE PROTEIN 1"/>
    <property type="match status" value="1"/>
</dbReference>
<evidence type="ECO:0000313" key="2">
    <source>
        <dbReference type="EMBL" id="KAK8988189.1"/>
    </source>
</evidence>
<comment type="similarity">
    <text evidence="1">Belongs to the FPF1 family.</text>
</comment>
<gene>
    <name evidence="2" type="ORF">V6N11_065785</name>
</gene>
<reference evidence="2 3" key="1">
    <citation type="journal article" date="2024" name="G3 (Bethesda)">
        <title>Genome assembly of Hibiscus sabdariffa L. provides insights into metabolisms of medicinal natural products.</title>
        <authorList>
            <person name="Kim T."/>
        </authorList>
    </citation>
    <scope>NUCLEOTIDE SEQUENCE [LARGE SCALE GENOMIC DNA]</scope>
    <source>
        <strain evidence="2">TK-2024</strain>
        <tissue evidence="2">Old leaves</tissue>
    </source>
</reference>
<sequence>MSGVWVFRNGVVRLEKPTTKEQSKSKPGRKVLVFFPSGEVISSYKILETKLLSLGWERYYDGDPNFLRFHKSSCIDLISLPKDINKFDSVCMYDIVMKNPNMFHVRDI</sequence>